<dbReference type="Proteomes" id="UP000706031">
    <property type="component" value="Unassembled WGS sequence"/>
</dbReference>
<dbReference type="Gene3D" id="3.40.50.2000">
    <property type="entry name" value="Glycogen Phosphorylase B"/>
    <property type="match status" value="1"/>
</dbReference>
<keyword evidence="2" id="KW-1185">Reference proteome</keyword>
<dbReference type="EMBL" id="JACLIC010000050">
    <property type="protein sequence ID" value="MBY0206799.1"/>
    <property type="molecule type" value="Genomic_DNA"/>
</dbReference>
<name>A0ABS7KRK7_9BACL</name>
<evidence type="ECO:0000313" key="1">
    <source>
        <dbReference type="EMBL" id="MBY0206799.1"/>
    </source>
</evidence>
<accession>A0ABS7KRK7</accession>
<sequence>MSLTRVVSFCLGDIPSAKVGIVELMKELQNQGLILSDFYLTGQLTKEIIAEADIIISIRSADSYELEIVKECKRLGKMLIYYTDDDLLNIPQYAESTEYFNSGLIKKNIISIMNECDYLLTNNILLKEKYEQYVQKGAFVINAPALLIDQVIPGTCHQVDTKPIKIGFSGGTDHKKNLEQLLSEPLKRIKDKYKDKVQLEIMGAKPDLGNLSYTHISYMSNYDRYIEKMRSIQWDIALAPLPSSDFHSCKYFNKYLEYGAICAAGIYSDVQPYKQIVKSGINGILTENTTEGWETALISLIENTVLRNEIQRKARYELEQEFNKSYIANDLRKKMEFITSYKAPSCNYRHVKISVGKQELIRSKLGNVFSSMGMKAPYYILKKVIIKIKKK</sequence>
<comment type="caution">
    <text evidence="1">The sequence shown here is derived from an EMBL/GenBank/DDBJ whole genome shotgun (WGS) entry which is preliminary data.</text>
</comment>
<gene>
    <name evidence="1" type="ORF">H7T88_26600</name>
</gene>
<dbReference type="RefSeq" id="WP_221791353.1">
    <property type="nucleotide sequence ID" value="NZ_JACLIC010000050.1"/>
</dbReference>
<protein>
    <submittedName>
        <fullName evidence="1">Glycosyltransferase</fullName>
    </submittedName>
</protein>
<proteinExistence type="predicted"/>
<reference evidence="1 2" key="1">
    <citation type="submission" date="2020-08" db="EMBL/GenBank/DDBJ databases">
        <title>Fungal Genomes of the International Space Station.</title>
        <authorList>
            <person name="Seuylemezian A."/>
            <person name="Singh N.K."/>
            <person name="Wood J."/>
            <person name="Venkateswaran K."/>
        </authorList>
    </citation>
    <scope>NUCLEOTIDE SEQUENCE [LARGE SCALE GENOMIC DNA]</scope>
    <source>
        <strain evidence="1 2">S/N-304-OC-R4</strain>
    </source>
</reference>
<organism evidence="1 2">
    <name type="scientific">Paenibacillus cucumis</name>
    <name type="common">ex Kampfer et al. 2016</name>
    <dbReference type="NCBI Taxonomy" id="1776858"/>
    <lineage>
        <taxon>Bacteria</taxon>
        <taxon>Bacillati</taxon>
        <taxon>Bacillota</taxon>
        <taxon>Bacilli</taxon>
        <taxon>Bacillales</taxon>
        <taxon>Paenibacillaceae</taxon>
        <taxon>Paenibacillus</taxon>
    </lineage>
</organism>
<dbReference type="SUPFAM" id="SSF53756">
    <property type="entry name" value="UDP-Glycosyltransferase/glycogen phosphorylase"/>
    <property type="match status" value="1"/>
</dbReference>
<evidence type="ECO:0000313" key="2">
    <source>
        <dbReference type="Proteomes" id="UP000706031"/>
    </source>
</evidence>